<proteinExistence type="predicted"/>
<dbReference type="KEGG" id="mesg:MLAUSG7_1576"/>
<keyword evidence="3" id="KW-1185">Reference proteome</keyword>
<dbReference type="InterPro" id="IPR029044">
    <property type="entry name" value="Nucleotide-diphossugar_trans"/>
</dbReference>
<dbReference type="RefSeq" id="WP_214399890.1">
    <property type="nucleotide sequence ID" value="NZ_LR792632.1"/>
</dbReference>
<dbReference type="SUPFAM" id="SSF53448">
    <property type="entry name" value="Nucleotide-diphospho-sugar transferases"/>
    <property type="match status" value="1"/>
</dbReference>
<evidence type="ECO:0000313" key="2">
    <source>
        <dbReference type="EMBL" id="CAB3290095.1"/>
    </source>
</evidence>
<sequence length="275" mass="33451">MYPEISIIMSAYNEPEKYLRESIESILNQTFKDFEFIIILDNPNNVKAERIIKEYQKKDKRIVFIKNEKNLGLAGSLNNGLDIAKGKYIARMDADDIALPERLEKQYKYMENNKNIDLLFSWVYFIDENGNILKEFKPSKEKIKNLSKYFFKEHLLVHPTLMAKSEILKKNKYDENQKRSQDFELWMRLITKGYKFDIIEEFLLKYRVLKENYRSRIKKQIEYSKYSLKALWKHKKYYWKNIYYWNNFLWHFSIFLSIKIVPKKILTILIKLKGR</sequence>
<gene>
    <name evidence="2" type="ORF">MLAUSG7_1576</name>
</gene>
<accession>A0A8D6PWW6</accession>
<dbReference type="PANTHER" id="PTHR22916:SF3">
    <property type="entry name" value="UDP-GLCNAC:BETAGAL BETA-1,3-N-ACETYLGLUCOSAMINYLTRANSFERASE-LIKE PROTEIN 1"/>
    <property type="match status" value="1"/>
</dbReference>
<dbReference type="GeneID" id="65884357"/>
<feature type="domain" description="Glycosyltransferase 2-like" evidence="1">
    <location>
        <begin position="6"/>
        <end position="168"/>
    </location>
</feature>
<dbReference type="InterPro" id="IPR001173">
    <property type="entry name" value="Glyco_trans_2-like"/>
</dbReference>
<dbReference type="AlphaFoldDB" id="A0A8D6PWW6"/>
<evidence type="ECO:0000259" key="1">
    <source>
        <dbReference type="Pfam" id="PF00535"/>
    </source>
</evidence>
<dbReference type="EMBL" id="LR792632">
    <property type="protein sequence ID" value="CAB3290095.1"/>
    <property type="molecule type" value="Genomic_DNA"/>
</dbReference>
<name>A0A8D6PWW6_9EURY</name>
<organism evidence="2 3">
    <name type="scientific">Methanocaldococcus lauensis</name>
    <dbReference type="NCBI Taxonomy" id="2546128"/>
    <lineage>
        <taxon>Archaea</taxon>
        <taxon>Methanobacteriati</taxon>
        <taxon>Methanobacteriota</taxon>
        <taxon>Methanomada group</taxon>
        <taxon>Methanococci</taxon>
        <taxon>Methanococcales</taxon>
        <taxon>Methanocaldococcaceae</taxon>
        <taxon>Methanocaldococcus</taxon>
    </lineage>
</organism>
<dbReference type="Proteomes" id="UP000679213">
    <property type="component" value="Chromosome I"/>
</dbReference>
<dbReference type="Pfam" id="PF00535">
    <property type="entry name" value="Glycos_transf_2"/>
    <property type="match status" value="1"/>
</dbReference>
<reference evidence="2 3" key="1">
    <citation type="submission" date="2020-04" db="EMBL/GenBank/DDBJ databases">
        <authorList>
            <consortium name="Genoscope - CEA"/>
            <person name="William W."/>
        </authorList>
    </citation>
    <scope>NUCLEOTIDE SEQUENCE [LARGE SCALE GENOMIC DNA]</scope>
    <source>
        <strain evidence="2 3">SG7</strain>
    </source>
</reference>
<evidence type="ECO:0000313" key="3">
    <source>
        <dbReference type="Proteomes" id="UP000679213"/>
    </source>
</evidence>
<dbReference type="Gene3D" id="3.90.550.10">
    <property type="entry name" value="Spore Coat Polysaccharide Biosynthesis Protein SpsA, Chain A"/>
    <property type="match status" value="1"/>
</dbReference>
<dbReference type="PANTHER" id="PTHR22916">
    <property type="entry name" value="GLYCOSYLTRANSFERASE"/>
    <property type="match status" value="1"/>
</dbReference>
<dbReference type="GO" id="GO:0016758">
    <property type="term" value="F:hexosyltransferase activity"/>
    <property type="evidence" value="ECO:0007669"/>
    <property type="project" value="UniProtKB-ARBA"/>
</dbReference>
<protein>
    <submittedName>
        <fullName evidence="2">Glyco_trans_2-like domain-containing protein</fullName>
    </submittedName>
</protein>